<dbReference type="InterPro" id="IPR035926">
    <property type="entry name" value="NusB-like_sf"/>
</dbReference>
<comment type="caution">
    <text evidence="8">The sequence shown here is derived from an EMBL/GenBank/DDBJ whole genome shotgun (WGS) entry which is preliminary data.</text>
</comment>
<keyword evidence="2 6" id="KW-0889">Transcription antitermination</keyword>
<dbReference type="NCBIfam" id="TIGR01951">
    <property type="entry name" value="nusB"/>
    <property type="match status" value="1"/>
</dbReference>
<comment type="function">
    <text evidence="6">Involved in transcription antitermination. Required for transcription of ribosomal RNA (rRNA) genes. Binds specifically to the boxA antiterminator sequence of the ribosomal RNA (rrn) operons.</text>
</comment>
<reference evidence="8" key="1">
    <citation type="submission" date="2020-03" db="EMBL/GenBank/DDBJ databases">
        <title>Genome of Pelagibius litoralis DSM 21314T.</title>
        <authorList>
            <person name="Wang G."/>
        </authorList>
    </citation>
    <scope>NUCLEOTIDE SEQUENCE</scope>
    <source>
        <strain evidence="8">DSM 21314</strain>
    </source>
</reference>
<evidence type="ECO:0000313" key="9">
    <source>
        <dbReference type="Proteomes" id="UP000761264"/>
    </source>
</evidence>
<keyword evidence="9" id="KW-1185">Reference proteome</keyword>
<evidence type="ECO:0000256" key="2">
    <source>
        <dbReference type="ARBA" id="ARBA00022814"/>
    </source>
</evidence>
<name>A0A967C655_9PROT</name>
<evidence type="ECO:0000256" key="3">
    <source>
        <dbReference type="ARBA" id="ARBA00022884"/>
    </source>
</evidence>
<evidence type="ECO:0000256" key="6">
    <source>
        <dbReference type="HAMAP-Rule" id="MF_00073"/>
    </source>
</evidence>
<evidence type="ECO:0000313" key="8">
    <source>
        <dbReference type="EMBL" id="NIA67042.1"/>
    </source>
</evidence>
<dbReference type="EMBL" id="JAAQPH010000001">
    <property type="protein sequence ID" value="NIA67042.1"/>
    <property type="molecule type" value="Genomic_DNA"/>
</dbReference>
<evidence type="ECO:0000256" key="5">
    <source>
        <dbReference type="ARBA" id="ARBA00023163"/>
    </source>
</evidence>
<dbReference type="GO" id="GO:0006353">
    <property type="term" value="P:DNA-templated transcription termination"/>
    <property type="evidence" value="ECO:0007669"/>
    <property type="project" value="UniProtKB-UniRule"/>
</dbReference>
<proteinExistence type="inferred from homology"/>
<dbReference type="SUPFAM" id="SSF48013">
    <property type="entry name" value="NusB-like"/>
    <property type="match status" value="1"/>
</dbReference>
<protein>
    <recommendedName>
        <fullName evidence="6">Transcription antitermination protein NusB</fullName>
    </recommendedName>
    <alternativeName>
        <fullName evidence="6">Antitermination factor NusB</fullName>
    </alternativeName>
</protein>
<dbReference type="PANTHER" id="PTHR11078:SF3">
    <property type="entry name" value="ANTITERMINATION NUSB DOMAIN-CONTAINING PROTEIN"/>
    <property type="match status" value="1"/>
</dbReference>
<comment type="similarity">
    <text evidence="1 6">Belongs to the NusB family.</text>
</comment>
<dbReference type="AlphaFoldDB" id="A0A967C655"/>
<dbReference type="GO" id="GO:0003723">
    <property type="term" value="F:RNA binding"/>
    <property type="evidence" value="ECO:0007669"/>
    <property type="project" value="UniProtKB-UniRule"/>
</dbReference>
<dbReference type="PANTHER" id="PTHR11078">
    <property type="entry name" value="N UTILIZATION SUBSTANCE PROTEIN B-RELATED"/>
    <property type="match status" value="1"/>
</dbReference>
<evidence type="ECO:0000256" key="4">
    <source>
        <dbReference type="ARBA" id="ARBA00023015"/>
    </source>
</evidence>
<evidence type="ECO:0000256" key="1">
    <source>
        <dbReference type="ARBA" id="ARBA00005952"/>
    </source>
</evidence>
<evidence type="ECO:0000259" key="7">
    <source>
        <dbReference type="Pfam" id="PF01029"/>
    </source>
</evidence>
<dbReference type="InterPro" id="IPR006027">
    <property type="entry name" value="NusB_RsmB_TIM44"/>
</dbReference>
<feature type="domain" description="NusB/RsmB/TIM44" evidence="7">
    <location>
        <begin position="23"/>
        <end position="156"/>
    </location>
</feature>
<organism evidence="8 9">
    <name type="scientific">Pelagibius litoralis</name>
    <dbReference type="NCBI Taxonomy" id="374515"/>
    <lineage>
        <taxon>Bacteria</taxon>
        <taxon>Pseudomonadati</taxon>
        <taxon>Pseudomonadota</taxon>
        <taxon>Alphaproteobacteria</taxon>
        <taxon>Rhodospirillales</taxon>
        <taxon>Rhodovibrionaceae</taxon>
        <taxon>Pelagibius</taxon>
    </lineage>
</organism>
<keyword evidence="5 6" id="KW-0804">Transcription</keyword>
<sequence>MTSSPNNSDGAKGVRRRPSGLSAARLLAVQALYQMSLNKEPADQVIAEFLEHRVKEDVEGLKHGAVNRNLLTELVQGVSAEADMLDDMLAAVLDEEWTVERLEILLLVLLRAAIFELSERLDVPARVVISEYVDLANAFFDGRETSFVNGLLDRIAHVLRTDEFGEAGALPDIS</sequence>
<gene>
    <name evidence="6 8" type="primary">nusB</name>
    <name evidence="8" type="ORF">HBA54_00375</name>
</gene>
<keyword evidence="4 6" id="KW-0805">Transcription regulation</keyword>
<dbReference type="RefSeq" id="WP_167220334.1">
    <property type="nucleotide sequence ID" value="NZ_JAAQPH010000001.1"/>
</dbReference>
<accession>A0A967C655</accession>
<dbReference type="HAMAP" id="MF_00073">
    <property type="entry name" value="NusB"/>
    <property type="match status" value="1"/>
</dbReference>
<dbReference type="Proteomes" id="UP000761264">
    <property type="component" value="Unassembled WGS sequence"/>
</dbReference>
<dbReference type="Gene3D" id="1.10.940.10">
    <property type="entry name" value="NusB-like"/>
    <property type="match status" value="1"/>
</dbReference>
<dbReference type="Pfam" id="PF01029">
    <property type="entry name" value="NusB"/>
    <property type="match status" value="1"/>
</dbReference>
<dbReference type="InterPro" id="IPR011605">
    <property type="entry name" value="NusB_fam"/>
</dbReference>
<keyword evidence="3 6" id="KW-0694">RNA-binding</keyword>
<dbReference type="GO" id="GO:0005829">
    <property type="term" value="C:cytosol"/>
    <property type="evidence" value="ECO:0007669"/>
    <property type="project" value="TreeGrafter"/>
</dbReference>
<dbReference type="GO" id="GO:0031564">
    <property type="term" value="P:transcription antitermination"/>
    <property type="evidence" value="ECO:0007669"/>
    <property type="project" value="UniProtKB-KW"/>
</dbReference>